<evidence type="ECO:0000313" key="10">
    <source>
        <dbReference type="EMBL" id="OAS25811.1"/>
    </source>
</evidence>
<dbReference type="STRING" id="427683.A5481_08230"/>
<dbReference type="SUPFAM" id="SSF103473">
    <property type="entry name" value="MFS general substrate transporter"/>
    <property type="match status" value="1"/>
</dbReference>
<feature type="transmembrane region" description="Helical" evidence="8">
    <location>
        <begin position="459"/>
        <end position="481"/>
    </location>
</feature>
<keyword evidence="3" id="KW-1003">Cell membrane</keyword>
<dbReference type="CDD" id="cd17502">
    <property type="entry name" value="MFS_Azr1_MDR_like"/>
    <property type="match status" value="1"/>
</dbReference>
<feature type="transmembrane region" description="Helical" evidence="8">
    <location>
        <begin position="267"/>
        <end position="288"/>
    </location>
</feature>
<reference evidence="10 11" key="1">
    <citation type="submission" date="2016-04" db="EMBL/GenBank/DDBJ databases">
        <authorList>
            <person name="Evans L.H."/>
            <person name="Alamgir A."/>
            <person name="Owens N."/>
            <person name="Weber N.D."/>
            <person name="Virtaneva K."/>
            <person name="Barbian K."/>
            <person name="Babar A."/>
            <person name="Rosenke K."/>
        </authorList>
    </citation>
    <scope>NUCLEOTIDE SEQUENCE [LARGE SCALE GENOMIC DNA]</scope>
    <source>
        <strain evidence="10 11">PMB02</strain>
    </source>
</reference>
<dbReference type="PROSITE" id="PS00217">
    <property type="entry name" value="SUGAR_TRANSPORT_2"/>
    <property type="match status" value="1"/>
</dbReference>
<keyword evidence="5 8" id="KW-1133">Transmembrane helix</keyword>
<organism evidence="10 11">
    <name type="scientific">Methylobacterium platani</name>
    <dbReference type="NCBI Taxonomy" id="427683"/>
    <lineage>
        <taxon>Bacteria</taxon>
        <taxon>Pseudomonadati</taxon>
        <taxon>Pseudomonadota</taxon>
        <taxon>Alphaproteobacteria</taxon>
        <taxon>Hyphomicrobiales</taxon>
        <taxon>Methylobacteriaceae</taxon>
        <taxon>Methylobacterium</taxon>
    </lineage>
</organism>
<proteinExistence type="predicted"/>
<evidence type="ECO:0000313" key="11">
    <source>
        <dbReference type="Proteomes" id="UP000078316"/>
    </source>
</evidence>
<dbReference type="InterPro" id="IPR020846">
    <property type="entry name" value="MFS_dom"/>
</dbReference>
<dbReference type="InterPro" id="IPR011701">
    <property type="entry name" value="MFS"/>
</dbReference>
<feature type="domain" description="Major facilitator superfamily (MFS) profile" evidence="9">
    <location>
        <begin position="16"/>
        <end position="486"/>
    </location>
</feature>
<dbReference type="RefSeq" id="WP_048434175.1">
    <property type="nucleotide sequence ID" value="NZ_LWHQ01000015.1"/>
</dbReference>
<evidence type="ECO:0000256" key="4">
    <source>
        <dbReference type="ARBA" id="ARBA00022692"/>
    </source>
</evidence>
<dbReference type="Proteomes" id="UP000078316">
    <property type="component" value="Unassembled WGS sequence"/>
</dbReference>
<dbReference type="Pfam" id="PF07690">
    <property type="entry name" value="MFS_1"/>
    <property type="match status" value="1"/>
</dbReference>
<dbReference type="Gene3D" id="1.20.1720.10">
    <property type="entry name" value="Multidrug resistance protein D"/>
    <property type="match status" value="1"/>
</dbReference>
<feature type="transmembrane region" description="Helical" evidence="8">
    <location>
        <begin position="169"/>
        <end position="190"/>
    </location>
</feature>
<dbReference type="OrthoDB" id="9812221at2"/>
<keyword evidence="4 8" id="KW-0812">Transmembrane</keyword>
<dbReference type="FunFam" id="1.20.1720.10:FF:000004">
    <property type="entry name" value="EmrB/QacA family drug resistance transporter"/>
    <property type="match status" value="1"/>
</dbReference>
<dbReference type="GO" id="GO:0022857">
    <property type="term" value="F:transmembrane transporter activity"/>
    <property type="evidence" value="ECO:0007669"/>
    <property type="project" value="InterPro"/>
</dbReference>
<feature type="transmembrane region" description="Helical" evidence="8">
    <location>
        <begin position="142"/>
        <end position="163"/>
    </location>
</feature>
<dbReference type="InterPro" id="IPR036259">
    <property type="entry name" value="MFS_trans_sf"/>
</dbReference>
<feature type="transmembrane region" description="Helical" evidence="8">
    <location>
        <begin position="106"/>
        <end position="130"/>
    </location>
</feature>
<dbReference type="AlphaFoldDB" id="A0A179SDB0"/>
<sequence length="491" mass="50743">MTTSRTTSRTTRRPLVIAAVMAAMAMVAIEATIISTAMPGIVGELGGLSLYAWVFSGFLLTQTAATIVFGKLADIHGRKPVLLAGIAVFLAASTLCGFAWSMPAMIAFRLIQGIGAGAIQPVSLTIVGDLYTAEQRGRIQGFLASVWAISAVVGPVAGGFIIAHASWSWIFWINLPVGLVATALFVAFLHEGERRERRPVDAKGAALFTLTVAALMVGLTEAGEGRWPVVAGAVALGLVAAVLLALHERRAPEPVIDASLWRRRPIAAANATSLLAGMALIGLTTFLPMYVQGVLGQTPIVAGMALTVMVLGWPMGATLAARNLHRFGLRRILVAGGLLLPLGAIAFVTLGPGSSPVQAGAGSLVMGFGMGLLSNAALMLIQEIVPWTQRGSATASNIFSRNLGSTLGATVFGAVLNHGLSAAGSTVTADGLQRALAAGGLPGEAETVRVVLQHALHQTFWAVLLISAVAFAAALMVPHVALGRAREVPAE</sequence>
<feature type="transmembrane region" description="Helical" evidence="8">
    <location>
        <begin position="332"/>
        <end position="351"/>
    </location>
</feature>
<feature type="transmembrane region" description="Helical" evidence="8">
    <location>
        <begin position="81"/>
        <end position="100"/>
    </location>
</feature>
<accession>A0A179SDB0</accession>
<evidence type="ECO:0000256" key="3">
    <source>
        <dbReference type="ARBA" id="ARBA00022475"/>
    </source>
</evidence>
<protein>
    <recommendedName>
        <fullName evidence="7">MFS-type drug efflux transporter P55</fullName>
    </recommendedName>
</protein>
<dbReference type="PANTHER" id="PTHR23501">
    <property type="entry name" value="MAJOR FACILITATOR SUPERFAMILY"/>
    <property type="match status" value="1"/>
</dbReference>
<name>A0A179SDB0_9HYPH</name>
<evidence type="ECO:0000256" key="8">
    <source>
        <dbReference type="SAM" id="Phobius"/>
    </source>
</evidence>
<evidence type="ECO:0000256" key="6">
    <source>
        <dbReference type="ARBA" id="ARBA00023136"/>
    </source>
</evidence>
<dbReference type="PRINTS" id="PR01036">
    <property type="entry name" value="TCRTETB"/>
</dbReference>
<gene>
    <name evidence="10" type="ORF">A5481_08230</name>
</gene>
<keyword evidence="2" id="KW-0813">Transport</keyword>
<dbReference type="GO" id="GO:0005886">
    <property type="term" value="C:plasma membrane"/>
    <property type="evidence" value="ECO:0007669"/>
    <property type="project" value="UniProtKB-SubCell"/>
</dbReference>
<dbReference type="EMBL" id="LWHQ01000015">
    <property type="protein sequence ID" value="OAS25811.1"/>
    <property type="molecule type" value="Genomic_DNA"/>
</dbReference>
<dbReference type="InterPro" id="IPR005829">
    <property type="entry name" value="Sugar_transporter_CS"/>
</dbReference>
<evidence type="ECO:0000256" key="7">
    <source>
        <dbReference type="ARBA" id="ARBA00044273"/>
    </source>
</evidence>
<comment type="subcellular location">
    <subcellularLocation>
        <location evidence="1">Cell membrane</location>
        <topology evidence="1">Multi-pass membrane protein</topology>
    </subcellularLocation>
</comment>
<dbReference type="PANTHER" id="PTHR23501:SF191">
    <property type="entry name" value="VACUOLAR BASIC AMINO ACID TRANSPORTER 4"/>
    <property type="match status" value="1"/>
</dbReference>
<feature type="transmembrane region" description="Helical" evidence="8">
    <location>
        <begin position="202"/>
        <end position="220"/>
    </location>
</feature>
<evidence type="ECO:0000256" key="5">
    <source>
        <dbReference type="ARBA" id="ARBA00022989"/>
    </source>
</evidence>
<feature type="transmembrane region" description="Helical" evidence="8">
    <location>
        <begin position="15"/>
        <end position="38"/>
    </location>
</feature>
<evidence type="ECO:0000256" key="1">
    <source>
        <dbReference type="ARBA" id="ARBA00004651"/>
    </source>
</evidence>
<dbReference type="Gene3D" id="1.20.1250.20">
    <property type="entry name" value="MFS general substrate transporter like domains"/>
    <property type="match status" value="1"/>
</dbReference>
<feature type="transmembrane region" description="Helical" evidence="8">
    <location>
        <begin position="226"/>
        <end position="246"/>
    </location>
</feature>
<comment type="caution">
    <text evidence="10">The sequence shown here is derived from an EMBL/GenBank/DDBJ whole genome shotgun (WGS) entry which is preliminary data.</text>
</comment>
<evidence type="ECO:0000256" key="2">
    <source>
        <dbReference type="ARBA" id="ARBA00022448"/>
    </source>
</evidence>
<dbReference type="PROSITE" id="PS50850">
    <property type="entry name" value="MFS"/>
    <property type="match status" value="1"/>
</dbReference>
<feature type="transmembrane region" description="Helical" evidence="8">
    <location>
        <begin position="300"/>
        <end position="320"/>
    </location>
</feature>
<evidence type="ECO:0000259" key="9">
    <source>
        <dbReference type="PROSITE" id="PS50850"/>
    </source>
</evidence>
<keyword evidence="6 8" id="KW-0472">Membrane</keyword>
<feature type="transmembrane region" description="Helical" evidence="8">
    <location>
        <begin position="357"/>
        <end position="381"/>
    </location>
</feature>
<feature type="transmembrane region" description="Helical" evidence="8">
    <location>
        <begin position="50"/>
        <end position="69"/>
    </location>
</feature>